<gene>
    <name evidence="3" type="primary">arfB</name>
    <name evidence="3" type="ORF">JI750_02180</name>
</gene>
<evidence type="ECO:0000259" key="2">
    <source>
        <dbReference type="PROSITE" id="PS00745"/>
    </source>
</evidence>
<dbReference type="PROSITE" id="PS00745">
    <property type="entry name" value="RF_PROK_I"/>
    <property type="match status" value="1"/>
</dbReference>
<feature type="domain" description="Prokaryotic-type class I peptide chain release factors" evidence="2">
    <location>
        <begin position="16"/>
        <end position="32"/>
    </location>
</feature>
<dbReference type="InterPro" id="IPR045853">
    <property type="entry name" value="Pep_chain_release_fac_I_sf"/>
</dbReference>
<protein>
    <submittedName>
        <fullName evidence="3">Aminoacyl-tRNA hydrolase</fullName>
        <ecNumber evidence="3">3.1.1.29</ecNumber>
    </submittedName>
</protein>
<keyword evidence="3" id="KW-0378">Hydrolase</keyword>
<dbReference type="EMBL" id="JAERSF010000001">
    <property type="protein sequence ID" value="MBL0735675.1"/>
    <property type="molecule type" value="Genomic_DNA"/>
</dbReference>
<keyword evidence="4" id="KW-1185">Reference proteome</keyword>
<dbReference type="Pfam" id="PF00472">
    <property type="entry name" value="RF-1"/>
    <property type="match status" value="1"/>
</dbReference>
<dbReference type="NCBIfam" id="NF006718">
    <property type="entry name" value="PRK09256.1"/>
    <property type="match status" value="1"/>
</dbReference>
<dbReference type="SUPFAM" id="SSF75620">
    <property type="entry name" value="Release factor"/>
    <property type="match status" value="1"/>
</dbReference>
<organism evidence="3 4">
    <name type="scientific">Flavobacterium tagetis</name>
    <dbReference type="NCBI Taxonomy" id="2801336"/>
    <lineage>
        <taxon>Bacteria</taxon>
        <taxon>Pseudomonadati</taxon>
        <taxon>Bacteroidota</taxon>
        <taxon>Flavobacteriia</taxon>
        <taxon>Flavobacteriales</taxon>
        <taxon>Flavobacteriaceae</taxon>
        <taxon>Flavobacterium</taxon>
    </lineage>
</organism>
<name>A0ABS1K898_9FLAO</name>
<dbReference type="GO" id="GO:0004045">
    <property type="term" value="F:peptidyl-tRNA hydrolase activity"/>
    <property type="evidence" value="ECO:0007669"/>
    <property type="project" value="UniProtKB-EC"/>
</dbReference>
<dbReference type="PANTHER" id="PTHR47814:SF1">
    <property type="entry name" value="PEPTIDYL-TRNA HYDROLASE ARFB"/>
    <property type="match status" value="1"/>
</dbReference>
<dbReference type="EC" id="3.1.1.29" evidence="3"/>
<sequence length="134" mass="15190">MDSEKIIAELSFKAVRSSGSGGQNVNKVSSKVVLNFDLNASQALSEDEKLLLQENIAARLTSENILILNCEEDRSQLKNKEIVTKRFLEIIKKGLYVPKVRKATKIPKAVIRKRIKDKKNVSELKQSRRKPNLE</sequence>
<dbReference type="InterPro" id="IPR000352">
    <property type="entry name" value="Pep_chain_release_fac_I"/>
</dbReference>
<evidence type="ECO:0000313" key="3">
    <source>
        <dbReference type="EMBL" id="MBL0735675.1"/>
    </source>
</evidence>
<comment type="caution">
    <text evidence="3">The sequence shown here is derived from an EMBL/GenBank/DDBJ whole genome shotgun (WGS) entry which is preliminary data.</text>
</comment>
<dbReference type="PANTHER" id="PTHR47814">
    <property type="entry name" value="PEPTIDYL-TRNA HYDROLASE ARFB"/>
    <property type="match status" value="1"/>
</dbReference>
<accession>A0ABS1K898</accession>
<comment type="similarity">
    <text evidence="1">Belongs to the prokaryotic/mitochondrial release factor family.</text>
</comment>
<proteinExistence type="inferred from homology"/>
<dbReference type="Gene3D" id="3.30.160.20">
    <property type="match status" value="1"/>
</dbReference>
<evidence type="ECO:0000313" key="4">
    <source>
        <dbReference type="Proteomes" id="UP000603728"/>
    </source>
</evidence>
<reference evidence="3 4" key="1">
    <citation type="submission" date="2021-01" db="EMBL/GenBank/DDBJ databases">
        <title>Genome seq and assembly of Flavobacterium sp. GN10.</title>
        <authorList>
            <person name="Chhetri G."/>
        </authorList>
    </citation>
    <scope>NUCLEOTIDE SEQUENCE [LARGE SCALE GENOMIC DNA]</scope>
    <source>
        <strain evidence="3 4">GN10</strain>
    </source>
</reference>
<dbReference type="Proteomes" id="UP000603728">
    <property type="component" value="Unassembled WGS sequence"/>
</dbReference>
<evidence type="ECO:0000256" key="1">
    <source>
        <dbReference type="ARBA" id="ARBA00010835"/>
    </source>
</evidence>
<dbReference type="RefSeq" id="WP_201998659.1">
    <property type="nucleotide sequence ID" value="NZ_JAERSF010000001.1"/>
</dbReference>